<dbReference type="InterPro" id="IPR012341">
    <property type="entry name" value="6hp_glycosidase-like_sf"/>
</dbReference>
<dbReference type="PANTHER" id="PTHR11051:SF8">
    <property type="entry name" value="PROTEIN-GLUCOSYLGALACTOSYLHYDROXYLYSINE GLUCOSIDASE"/>
    <property type="match status" value="1"/>
</dbReference>
<dbReference type="InterPro" id="IPR037018">
    <property type="entry name" value="GH65_N"/>
</dbReference>
<feature type="active site" description="Nucleophile" evidence="2">
    <location>
        <position position="795"/>
    </location>
</feature>
<dbReference type="NCBIfam" id="TIGR02009">
    <property type="entry name" value="PGMB-YQAB-SF"/>
    <property type="match status" value="1"/>
</dbReference>
<proteinExistence type="inferred from homology"/>
<dbReference type="GO" id="GO:0016757">
    <property type="term" value="F:glycosyltransferase activity"/>
    <property type="evidence" value="ECO:0007669"/>
    <property type="project" value="UniProtKB-ARBA"/>
</dbReference>
<dbReference type="Pfam" id="PF03633">
    <property type="entry name" value="Glyco_hydro_65C"/>
    <property type="match status" value="1"/>
</dbReference>
<dbReference type="Gene3D" id="3.40.50.1000">
    <property type="entry name" value="HAD superfamily/HAD-like"/>
    <property type="match status" value="1"/>
</dbReference>
<dbReference type="InterPro" id="IPR005195">
    <property type="entry name" value="Glyco_hydro_65_M"/>
</dbReference>
<dbReference type="CDD" id="cd02598">
    <property type="entry name" value="HAD_BPGM"/>
    <property type="match status" value="1"/>
</dbReference>
<feature type="binding site" evidence="3">
    <location>
        <begin position="795"/>
        <end position="797"/>
    </location>
    <ligand>
        <name>substrate</name>
    </ligand>
</feature>
<feature type="active site" description="Proton donor/acceptor" evidence="2">
    <location>
        <position position="797"/>
    </location>
</feature>
<dbReference type="SUPFAM" id="SSF56784">
    <property type="entry name" value="HAD-like"/>
    <property type="match status" value="1"/>
</dbReference>
<dbReference type="Pfam" id="PF03636">
    <property type="entry name" value="Glyco_hydro_65N"/>
    <property type="match status" value="1"/>
</dbReference>
<dbReference type="AlphaFoldDB" id="A0A2K8NVF3"/>
<evidence type="ECO:0000313" key="7">
    <source>
        <dbReference type="Proteomes" id="UP000232222"/>
    </source>
</evidence>
<feature type="binding site" evidence="4">
    <location>
        <position position="795"/>
    </location>
    <ligand>
        <name>Mg(2+)</name>
        <dbReference type="ChEBI" id="CHEBI:18420"/>
    </ligand>
</feature>
<dbReference type="SFLD" id="SFLDG01129">
    <property type="entry name" value="C1.5:_HAD__Beta-PGM__Phosphata"/>
    <property type="match status" value="1"/>
</dbReference>
<feature type="binding site" evidence="4">
    <location>
        <position position="797"/>
    </location>
    <ligand>
        <name>Mg(2+)</name>
        <dbReference type="ChEBI" id="CHEBI:18420"/>
    </ligand>
</feature>
<dbReference type="SUPFAM" id="SSF48208">
    <property type="entry name" value="Six-hairpin glycosidases"/>
    <property type="match status" value="1"/>
</dbReference>
<dbReference type="NCBIfam" id="TIGR01990">
    <property type="entry name" value="bPGM"/>
    <property type="match status" value="1"/>
</dbReference>
<evidence type="ECO:0000313" key="6">
    <source>
        <dbReference type="EMBL" id="ATZ16613.1"/>
    </source>
</evidence>
<feature type="binding site" evidence="3">
    <location>
        <position position="933"/>
    </location>
    <ligand>
        <name>substrate</name>
    </ligand>
</feature>
<accession>A0A2K8NVF3</accession>
<dbReference type="Gene3D" id="2.70.98.40">
    <property type="entry name" value="Glycoside hydrolase, family 65, N-terminal domain"/>
    <property type="match status" value="1"/>
</dbReference>
<evidence type="ECO:0000256" key="1">
    <source>
        <dbReference type="ARBA" id="ARBA00006171"/>
    </source>
</evidence>
<evidence type="ECO:0000256" key="3">
    <source>
        <dbReference type="PIRSR" id="PIRSR610972-2"/>
    </source>
</evidence>
<sequence length="1007" mass="116861">MENRFLNYQKEIDGEKNWALEETEFQEQNLGKFETIFSLGNGYLGLRATTEENYANRHYGLFVGGTFSTPPGDEVPELPNGADILNMEFIINGQKMTLNNGVVDNYSKFLNIKNGLLTRSFVWSCTEKPIKLSFTFETFTSFKNIHSINQQVKIKNLSNDLNLNFVGGIDTQTTNSGTQHFTDYDTRFWNQSVQQYVLQTNNKITFFYNRLFNFYLNNQKLTNTNNALLSVYGYDRRKVYQDFEFELKNNEELTIEAFSTVYTTRDFDFQKKDYETLLTDYAINLKNYASKRFSNNFQEHEPIFQEKMAQSGLEIESQNDLDVLLVRLANYQLHKLTPWYDKRLNIDAKGWVGEEYKGHTFWDTEIYILPFYIYNNPQKARELLEHRYFVKPSAHIKAKANNVKGAMWPWETSWKNDGETCPTWGEVDFKTGKRMKVWAAFNELHISADIMWAIDLYFKQTNDVQFMEKYGYEMLFDTALFWSTKAVIGKTGKYEILQVTGPNEYKENIDNNIFTNYMVAKTLNQTLGYYNFLKNNKPQLLNKIQKKINLTKQDWKLVEKVAHNLYLPNKNDNGIYPENDTFLTLKEIENMPFYKKNKGELWKKYTANEINDYQILKQADIVALFYTMLEEFKPKDIINNWKYYEARTLHSSSLSLSMHAVTACLIGELDLSYDFFQKALLVDYGPNMTSSTNGIHSAAIGGIIKCVVEGFGGIKNTNGLIINPHLPKVISKIGYNFYYLKNKFHLVVTPHEITLRRLNNISDVAIRVANQNYLIKKNDNELVVKLPRIKGFVFDLDGVITKTADLHFVAWQKMAQQLGINIPDEMEIQLRGVERTKCLDLILDKYAPEITLTQEQKEKWLSYKNAIYVNSLSTLTKANILPNMLENLEYLKSNNYKIALASVSENAPRIIDKLGITHFFDYIVEIKKITKPKPDPELFETAAQQLGLNKNEVIIVDDSITGIQAIKNGNMLSIGIGLEGDFSFPTTQEFKPQEIENIVRNIYHEEV</sequence>
<evidence type="ECO:0000256" key="5">
    <source>
        <dbReference type="PIRSR" id="PIRSR610972-4"/>
    </source>
</evidence>
<comment type="cofactor">
    <cofactor evidence="4">
        <name>Mg(2+)</name>
        <dbReference type="ChEBI" id="CHEBI:18420"/>
    </cofactor>
    <text evidence="4">Binds 2 magnesium ions per subunit.</text>
</comment>
<evidence type="ECO:0000256" key="2">
    <source>
        <dbReference type="PIRSR" id="PIRSR610972-1"/>
    </source>
</evidence>
<keyword evidence="7" id="KW-1185">Reference proteome</keyword>
<keyword evidence="4" id="KW-0479">Metal-binding</keyword>
<dbReference type="Gene3D" id="1.50.10.10">
    <property type="match status" value="1"/>
</dbReference>
<gene>
    <name evidence="6" type="primary">mapA</name>
    <name evidence="6" type="ORF">EFREU_v1c05930</name>
</gene>
<dbReference type="SUPFAM" id="SSF74650">
    <property type="entry name" value="Galactose mutarotase-like"/>
    <property type="match status" value="1"/>
</dbReference>
<dbReference type="InterPro" id="IPR005196">
    <property type="entry name" value="Glyco_hydro_65_N"/>
</dbReference>
<feature type="binding site" evidence="3">
    <location>
        <position position="811"/>
    </location>
    <ligand>
        <name>substrate</name>
    </ligand>
</feature>
<dbReference type="PANTHER" id="PTHR11051">
    <property type="entry name" value="GLYCOSYL HYDROLASE-RELATED"/>
    <property type="match status" value="1"/>
</dbReference>
<dbReference type="Pfam" id="PF13419">
    <property type="entry name" value="HAD_2"/>
    <property type="match status" value="1"/>
</dbReference>
<dbReference type="GO" id="GO:0000287">
    <property type="term" value="F:magnesium ion binding"/>
    <property type="evidence" value="ECO:0007669"/>
    <property type="project" value="InterPro"/>
</dbReference>
<dbReference type="InterPro" id="IPR023198">
    <property type="entry name" value="PGP-like_dom2"/>
</dbReference>
<dbReference type="InterPro" id="IPR023214">
    <property type="entry name" value="HAD_sf"/>
</dbReference>
<dbReference type="GO" id="GO:0005975">
    <property type="term" value="P:carbohydrate metabolic process"/>
    <property type="evidence" value="ECO:0007669"/>
    <property type="project" value="InterPro"/>
</dbReference>
<dbReference type="Pfam" id="PF03632">
    <property type="entry name" value="Glyco_hydro_65m"/>
    <property type="match status" value="1"/>
</dbReference>
<dbReference type="NCBIfam" id="TIGR01509">
    <property type="entry name" value="HAD-SF-IA-v3"/>
    <property type="match status" value="1"/>
</dbReference>
<dbReference type="InterPro" id="IPR010976">
    <property type="entry name" value="B-phosphoglucomutase_hydrolase"/>
</dbReference>
<feature type="site" description="Important for catalytic activity and assists the phosphoryl transfer reaction to Asp8 by balancing charge and orienting the reacting groups" evidence="5">
    <location>
        <position position="902"/>
    </location>
</feature>
<dbReference type="OrthoDB" id="9758855at2"/>
<feature type="binding site" evidence="3">
    <location>
        <begin position="902"/>
        <end position="906"/>
    </location>
    <ligand>
        <name>substrate</name>
    </ligand>
</feature>
<dbReference type="InterPro" id="IPR010972">
    <property type="entry name" value="Beta-PGM"/>
</dbReference>
<feature type="binding site" evidence="4">
    <location>
        <position position="958"/>
    </location>
    <ligand>
        <name>Mg(2+)</name>
        <dbReference type="ChEBI" id="CHEBI:18420"/>
    </ligand>
</feature>
<protein>
    <submittedName>
        <fullName evidence="6">Maltose phosphorylase</fullName>
    </submittedName>
</protein>
<dbReference type="PRINTS" id="PR00413">
    <property type="entry name" value="HADHALOGNASE"/>
</dbReference>
<dbReference type="Gene3D" id="1.10.150.240">
    <property type="entry name" value="Putative phosphatase, domain 2"/>
    <property type="match status" value="1"/>
</dbReference>
<dbReference type="RefSeq" id="WP_100609680.1">
    <property type="nucleotide sequence ID" value="NZ_CP024962.1"/>
</dbReference>
<organism evidence="6 7">
    <name type="scientific">Entomoplasma freundtii</name>
    <dbReference type="NCBI Taxonomy" id="74700"/>
    <lineage>
        <taxon>Bacteria</taxon>
        <taxon>Bacillati</taxon>
        <taxon>Mycoplasmatota</taxon>
        <taxon>Mollicutes</taxon>
        <taxon>Entomoplasmatales</taxon>
        <taxon>Entomoplasmataceae</taxon>
        <taxon>Entomoplasma</taxon>
    </lineage>
</organism>
<name>A0A2K8NVF3_9MOLU</name>
<dbReference type="InterPro" id="IPR006439">
    <property type="entry name" value="HAD-SF_hydro_IA"/>
</dbReference>
<comment type="similarity">
    <text evidence="1">Belongs to the HAD-like hydrolase superfamily. CbbY/CbbZ/Gph/YieH family.</text>
</comment>
<feature type="binding site" evidence="3">
    <location>
        <begin position="830"/>
        <end position="835"/>
    </location>
    <ligand>
        <name>substrate</name>
    </ligand>
</feature>
<dbReference type="GO" id="GO:0008801">
    <property type="term" value="F:beta-phosphoglucomutase activity"/>
    <property type="evidence" value="ECO:0007669"/>
    <property type="project" value="InterPro"/>
</dbReference>
<dbReference type="KEGG" id="efr:EFREU_v1c05930"/>
<feature type="site" description="Important for catalytic activity and assists the phosphoryl transfer reaction to Asp8 by balancing charge and orienting the reacting groups" evidence="5">
    <location>
        <position position="933"/>
    </location>
</feature>
<dbReference type="InterPro" id="IPR008928">
    <property type="entry name" value="6-hairpin_glycosidase_sf"/>
</dbReference>
<keyword evidence="4" id="KW-0460">Magnesium</keyword>
<dbReference type="Gene3D" id="2.60.420.10">
    <property type="entry name" value="Maltose phosphorylase, domain 3"/>
    <property type="match status" value="1"/>
</dbReference>
<dbReference type="GO" id="GO:0004553">
    <property type="term" value="F:hydrolase activity, hydrolyzing O-glycosyl compounds"/>
    <property type="evidence" value="ECO:0007669"/>
    <property type="project" value="TreeGrafter"/>
</dbReference>
<dbReference type="InterPro" id="IPR005194">
    <property type="entry name" value="Glyco_hydro_65_C"/>
</dbReference>
<dbReference type="InterPro" id="IPR011013">
    <property type="entry name" value="Gal_mutarotase_sf_dom"/>
</dbReference>
<dbReference type="InterPro" id="IPR036412">
    <property type="entry name" value="HAD-like_sf"/>
</dbReference>
<evidence type="ECO:0000256" key="4">
    <source>
        <dbReference type="PIRSR" id="PIRSR610972-3"/>
    </source>
</evidence>
<feature type="binding site" evidence="3">
    <location>
        <position position="864"/>
    </location>
    <ligand>
        <name>substrate</name>
    </ligand>
</feature>
<dbReference type="EMBL" id="CP024962">
    <property type="protein sequence ID" value="ATZ16613.1"/>
    <property type="molecule type" value="Genomic_DNA"/>
</dbReference>
<dbReference type="InterPro" id="IPR041492">
    <property type="entry name" value="HAD_2"/>
</dbReference>
<dbReference type="Proteomes" id="UP000232222">
    <property type="component" value="Chromosome"/>
</dbReference>
<dbReference type="SFLD" id="SFLDS00003">
    <property type="entry name" value="Haloacid_Dehalogenase"/>
    <property type="match status" value="1"/>
</dbReference>
<dbReference type="GO" id="GO:0030246">
    <property type="term" value="F:carbohydrate binding"/>
    <property type="evidence" value="ECO:0007669"/>
    <property type="project" value="InterPro"/>
</dbReference>
<reference evidence="6 7" key="1">
    <citation type="submission" date="2017-11" db="EMBL/GenBank/DDBJ databases">
        <title>Genome sequence of Entomoplasma freundtii BARC 318 (ATCC 51999).</title>
        <authorList>
            <person name="Lo W.-S."/>
            <person name="Gasparich G.E."/>
            <person name="Kuo C.-H."/>
        </authorList>
    </citation>
    <scope>NUCLEOTIDE SEQUENCE [LARGE SCALE GENOMIC DNA]</scope>
    <source>
        <strain evidence="6 7">BARC 318</strain>
    </source>
</reference>